<dbReference type="SUPFAM" id="SSF50677">
    <property type="entry name" value="ValRS/IleRS/LeuRS editing domain"/>
    <property type="match status" value="1"/>
</dbReference>
<evidence type="ECO:0000256" key="9">
    <source>
        <dbReference type="ARBA" id="ARBA00022917"/>
    </source>
</evidence>
<dbReference type="Gene3D" id="3.90.740.10">
    <property type="entry name" value="Valyl/Leucyl/Isoleucyl-tRNA synthetase, editing domain"/>
    <property type="match status" value="1"/>
</dbReference>
<protein>
    <recommendedName>
        <fullName evidence="14">Probable valine--tRNA ligase, cytoplasmic</fullName>
        <ecNumber evidence="4">6.1.1.9</ecNumber>
    </recommendedName>
    <alternativeName>
        <fullName evidence="12">Valine--tRNA ligase, mitochondrial</fullName>
    </alternativeName>
    <alternativeName>
        <fullName evidence="11">Valyl-tRNA synthetase</fullName>
    </alternativeName>
</protein>
<evidence type="ECO:0000256" key="17">
    <source>
        <dbReference type="SAM" id="MobiDB-lite"/>
    </source>
</evidence>
<keyword evidence="10 15" id="KW-0030">Aminoacyl-tRNA synthetase</keyword>
<evidence type="ECO:0000313" key="21">
    <source>
        <dbReference type="Proteomes" id="UP001211065"/>
    </source>
</evidence>
<dbReference type="NCBIfam" id="TIGR00422">
    <property type="entry name" value="valS"/>
    <property type="match status" value="1"/>
</dbReference>
<feature type="domain" description="Aminoacyl-tRNA synthetase class Ia" evidence="18">
    <location>
        <begin position="99"/>
        <end position="719"/>
    </location>
</feature>
<gene>
    <name evidence="20" type="ORF">HK099_002716</name>
</gene>
<keyword evidence="7 15" id="KW-0547">Nucleotide-binding</keyword>
<dbReference type="GO" id="GO:0005829">
    <property type="term" value="C:cytosol"/>
    <property type="evidence" value="ECO:0007669"/>
    <property type="project" value="TreeGrafter"/>
</dbReference>
<dbReference type="InterPro" id="IPR009080">
    <property type="entry name" value="tRNAsynth_Ia_anticodon-bd"/>
</dbReference>
<dbReference type="FunFam" id="3.90.740.10:FF:000005">
    <property type="entry name" value="Valine--tRNA ligase, mitochondrial"/>
    <property type="match status" value="1"/>
</dbReference>
<evidence type="ECO:0000256" key="2">
    <source>
        <dbReference type="ARBA" id="ARBA00004496"/>
    </source>
</evidence>
<dbReference type="InterPro" id="IPR002300">
    <property type="entry name" value="aa-tRNA-synth_Ia"/>
</dbReference>
<dbReference type="Pfam" id="PF00133">
    <property type="entry name" value="tRNA-synt_1"/>
    <property type="match status" value="1"/>
</dbReference>
<dbReference type="HAMAP" id="MF_02004">
    <property type="entry name" value="Val_tRNA_synth_type1"/>
    <property type="match status" value="1"/>
</dbReference>
<comment type="caution">
    <text evidence="20">The sequence shown here is derived from an EMBL/GenBank/DDBJ whole genome shotgun (WGS) entry which is preliminary data.</text>
</comment>
<evidence type="ECO:0000313" key="20">
    <source>
        <dbReference type="EMBL" id="KAJ3222101.1"/>
    </source>
</evidence>
<feature type="region of interest" description="Disordered" evidence="17">
    <location>
        <begin position="1"/>
        <end position="64"/>
    </location>
</feature>
<dbReference type="PROSITE" id="PS00178">
    <property type="entry name" value="AA_TRNA_LIGASE_I"/>
    <property type="match status" value="1"/>
</dbReference>
<dbReference type="Gene3D" id="1.10.730.10">
    <property type="entry name" value="Isoleucyl-tRNA Synthetase, Domain 1"/>
    <property type="match status" value="1"/>
</dbReference>
<dbReference type="InterPro" id="IPR013155">
    <property type="entry name" value="M/V/L/I-tRNA-synth_anticd-bd"/>
</dbReference>
<dbReference type="GO" id="GO:0002161">
    <property type="term" value="F:aminoacyl-tRNA deacylase activity"/>
    <property type="evidence" value="ECO:0007669"/>
    <property type="project" value="InterPro"/>
</dbReference>
<keyword evidence="6 15" id="KW-0436">Ligase</keyword>
<evidence type="ECO:0000256" key="16">
    <source>
        <dbReference type="SAM" id="Coils"/>
    </source>
</evidence>
<evidence type="ECO:0000256" key="6">
    <source>
        <dbReference type="ARBA" id="ARBA00022598"/>
    </source>
</evidence>
<dbReference type="EMBL" id="JADGJW010000192">
    <property type="protein sequence ID" value="KAJ3222101.1"/>
    <property type="molecule type" value="Genomic_DNA"/>
</dbReference>
<dbReference type="NCBIfam" id="NF004349">
    <property type="entry name" value="PRK05729.1"/>
    <property type="match status" value="1"/>
</dbReference>
<evidence type="ECO:0000256" key="3">
    <source>
        <dbReference type="ARBA" id="ARBA00005594"/>
    </source>
</evidence>
<dbReference type="Pfam" id="PF08264">
    <property type="entry name" value="Anticodon_1"/>
    <property type="match status" value="1"/>
</dbReference>
<evidence type="ECO:0000256" key="7">
    <source>
        <dbReference type="ARBA" id="ARBA00022741"/>
    </source>
</evidence>
<keyword evidence="9 15" id="KW-0648">Protein biosynthesis</keyword>
<dbReference type="CDD" id="cd07962">
    <property type="entry name" value="Anticodon_Ia_Val"/>
    <property type="match status" value="1"/>
</dbReference>
<evidence type="ECO:0000256" key="8">
    <source>
        <dbReference type="ARBA" id="ARBA00022840"/>
    </source>
</evidence>
<dbReference type="GO" id="GO:0004832">
    <property type="term" value="F:valine-tRNA ligase activity"/>
    <property type="evidence" value="ECO:0007669"/>
    <property type="project" value="UniProtKB-EC"/>
</dbReference>
<dbReference type="EC" id="6.1.1.9" evidence="4"/>
<dbReference type="InterPro" id="IPR009008">
    <property type="entry name" value="Val/Leu/Ile-tRNA-synth_edit"/>
</dbReference>
<evidence type="ECO:0000256" key="14">
    <source>
        <dbReference type="ARBA" id="ARBA00072234"/>
    </source>
</evidence>
<organism evidence="20 21">
    <name type="scientific">Clydaea vesicula</name>
    <dbReference type="NCBI Taxonomy" id="447962"/>
    <lineage>
        <taxon>Eukaryota</taxon>
        <taxon>Fungi</taxon>
        <taxon>Fungi incertae sedis</taxon>
        <taxon>Chytridiomycota</taxon>
        <taxon>Chytridiomycota incertae sedis</taxon>
        <taxon>Chytridiomycetes</taxon>
        <taxon>Lobulomycetales</taxon>
        <taxon>Lobulomycetaceae</taxon>
        <taxon>Clydaea</taxon>
    </lineage>
</organism>
<keyword evidence="16" id="KW-0175">Coiled coil</keyword>
<evidence type="ECO:0000259" key="18">
    <source>
        <dbReference type="Pfam" id="PF00133"/>
    </source>
</evidence>
<comment type="similarity">
    <text evidence="3 15">Belongs to the class-I aminoacyl-tRNA synthetase family.</text>
</comment>
<dbReference type="CDD" id="cd00817">
    <property type="entry name" value="ValRS_core"/>
    <property type="match status" value="1"/>
</dbReference>
<evidence type="ECO:0000256" key="13">
    <source>
        <dbReference type="ARBA" id="ARBA00047552"/>
    </source>
</evidence>
<accession>A0AAD5U291</accession>
<feature type="non-terminal residue" evidence="20">
    <location>
        <position position="1021"/>
    </location>
</feature>
<dbReference type="SUPFAM" id="SSF52374">
    <property type="entry name" value="Nucleotidylyl transferase"/>
    <property type="match status" value="1"/>
</dbReference>
<comment type="catalytic activity">
    <reaction evidence="13">
        <text>tRNA(Val) + L-valine + ATP = L-valyl-tRNA(Val) + AMP + diphosphate</text>
        <dbReference type="Rhea" id="RHEA:10704"/>
        <dbReference type="Rhea" id="RHEA-COMP:9672"/>
        <dbReference type="Rhea" id="RHEA-COMP:9708"/>
        <dbReference type="ChEBI" id="CHEBI:30616"/>
        <dbReference type="ChEBI" id="CHEBI:33019"/>
        <dbReference type="ChEBI" id="CHEBI:57762"/>
        <dbReference type="ChEBI" id="CHEBI:78442"/>
        <dbReference type="ChEBI" id="CHEBI:78537"/>
        <dbReference type="ChEBI" id="CHEBI:456215"/>
        <dbReference type="EC" id="6.1.1.9"/>
    </reaction>
</comment>
<reference evidence="20" key="1">
    <citation type="submission" date="2020-05" db="EMBL/GenBank/DDBJ databases">
        <title>Phylogenomic resolution of chytrid fungi.</title>
        <authorList>
            <person name="Stajich J.E."/>
            <person name="Amses K."/>
            <person name="Simmons R."/>
            <person name="Seto K."/>
            <person name="Myers J."/>
            <person name="Bonds A."/>
            <person name="Quandt C.A."/>
            <person name="Barry K."/>
            <person name="Liu P."/>
            <person name="Grigoriev I."/>
            <person name="Longcore J.E."/>
            <person name="James T.Y."/>
        </authorList>
    </citation>
    <scope>NUCLEOTIDE SEQUENCE</scope>
    <source>
        <strain evidence="20">JEL0476</strain>
    </source>
</reference>
<feature type="domain" description="Methionyl/Valyl/Leucyl/Isoleucyl-tRNA synthetase anticodon-binding" evidence="19">
    <location>
        <begin position="764"/>
        <end position="907"/>
    </location>
</feature>
<sequence length="1021" mass="117164">MSEVILTDKEKADKKKKENELKKLEKLEKLRLKQEKKKEEEAAKKNKPAKETQEKNTERKVKSVEEKIPFVNKTKPGEKKDMSIPMSNSYDPMAVESSWYSWWENKGFMKPTETNKPAKENYSIMIPPPNVTGSLHLGHSLTIAIQDCMIRWNRMNGKSTLYLPGVDHAGIATQVVVEKRIAKERGITRHDLGREKFVEEVWKWKEQYGNKIYSQLKRLGSSNDWSRATFTMDPKMCKAVNETFVQLHKEGIIYRENRLVNWCTKLRTALSNLEVENVELEGKTLLSLPDHDPKKKYEFGVIISFAYQVENSNEKIVVATTRIETMLGDTGVIVNPKDTRYQHLVGKNVIHPFNKRLIPICADDYADMNFGTGAVKITPAHDFNDFQVAKRNKLEIINIFTDDGKVNENGGEFEGMQRFDARVAVIEALKKKGLYVETKDNKMMLPMCVRSNNVVEPLLKPQWWVNCEDMAKLATECVKSGELEIIPKISENEFFRWMDNINDWCISRQLWWGHRIPAYLVSVDGVQFEDSDKDAWISGRTHEEALQNAQEKFPGKNITLSQDPDVLDTWFSAALWPFATLGWPEKTLDLDHFYPNSLLETGWDILFFWVARMVMFGKKLTGVSPFKKVFCHAMVRDAHGRKMSKSLGNVIDPLDVIEGISLEGLHKTLEGGNLDPREVVKAKEGQKKDFPNGISQCGADALRFTLLTYTTSGRDLNLDVLRIEGYRKFCNKLWNATKFAIMKLGDDFIPAKTPTLTGKESLSEQWILSRLNSCIKNTNTNLKEMNFMVAANGVYNFWLYELCDVYIEISKNLIDSEDKVLSQSAKNTLHTCLDFGLKLLHPMMPFVTEELYQRLPRRESESDIESISISSFPQYNLSWENLPCEQNFITLNAAIHASRSLIIEYDVKGATVYIQALTPEKLKLFSLQKNIITGLVKGLKTLNVISGNQEQPEGCALINVDEDTNVYLLVKGFVNFEEEILKYESKLKKIRNLYDSLEKKTLVKDYLEKVREDVRESNTVK</sequence>
<keyword evidence="21" id="KW-1185">Reference proteome</keyword>
<dbReference type="FunFam" id="3.40.50.620:FF:000020">
    <property type="entry name" value="Valine--tRNA ligase, mitochondrial"/>
    <property type="match status" value="1"/>
</dbReference>
<keyword evidence="5" id="KW-0963">Cytoplasm</keyword>
<dbReference type="Proteomes" id="UP001211065">
    <property type="component" value="Unassembled WGS sequence"/>
</dbReference>
<dbReference type="AlphaFoldDB" id="A0AAD5U291"/>
<evidence type="ECO:0000256" key="5">
    <source>
        <dbReference type="ARBA" id="ARBA00022490"/>
    </source>
</evidence>
<evidence type="ECO:0000256" key="1">
    <source>
        <dbReference type="ARBA" id="ARBA00004173"/>
    </source>
</evidence>
<keyword evidence="8 15" id="KW-0067">ATP-binding</keyword>
<dbReference type="PANTHER" id="PTHR11946:SF109">
    <property type="entry name" value="VALINE--TRNA LIGASE"/>
    <property type="match status" value="1"/>
</dbReference>
<comment type="subcellular location">
    <subcellularLocation>
        <location evidence="2">Cytoplasm</location>
    </subcellularLocation>
    <subcellularLocation>
        <location evidence="1">Mitochondrion</location>
    </subcellularLocation>
</comment>
<proteinExistence type="inferred from homology"/>
<dbReference type="PANTHER" id="PTHR11946">
    <property type="entry name" value="VALYL-TRNA SYNTHETASES"/>
    <property type="match status" value="1"/>
</dbReference>
<dbReference type="Gene3D" id="3.40.50.620">
    <property type="entry name" value="HUPs"/>
    <property type="match status" value="2"/>
</dbReference>
<feature type="coiled-coil region" evidence="16">
    <location>
        <begin position="973"/>
        <end position="1000"/>
    </location>
</feature>
<dbReference type="GO" id="GO:0005524">
    <property type="term" value="F:ATP binding"/>
    <property type="evidence" value="ECO:0007669"/>
    <property type="project" value="UniProtKB-KW"/>
</dbReference>
<evidence type="ECO:0000256" key="15">
    <source>
        <dbReference type="RuleBase" id="RU363035"/>
    </source>
</evidence>
<evidence type="ECO:0000256" key="11">
    <source>
        <dbReference type="ARBA" id="ARBA00029936"/>
    </source>
</evidence>
<dbReference type="PRINTS" id="PR00986">
    <property type="entry name" value="TRNASYNTHVAL"/>
</dbReference>
<name>A0AAD5U291_9FUNG</name>
<dbReference type="FunFam" id="1.10.730.10:FF:000009">
    <property type="entry name" value="Valine--tRNA ligase, mitochondrial"/>
    <property type="match status" value="1"/>
</dbReference>
<dbReference type="GO" id="GO:0005739">
    <property type="term" value="C:mitochondrion"/>
    <property type="evidence" value="ECO:0007669"/>
    <property type="project" value="UniProtKB-SubCell"/>
</dbReference>
<dbReference type="FunFam" id="3.40.50.620:FF:000078">
    <property type="entry name" value="Valine--tRNA ligase, mitochondrial"/>
    <property type="match status" value="1"/>
</dbReference>
<dbReference type="InterPro" id="IPR033705">
    <property type="entry name" value="Anticodon_Ia_Val"/>
</dbReference>
<evidence type="ECO:0000259" key="19">
    <source>
        <dbReference type="Pfam" id="PF08264"/>
    </source>
</evidence>
<evidence type="ECO:0000256" key="10">
    <source>
        <dbReference type="ARBA" id="ARBA00023146"/>
    </source>
</evidence>
<dbReference type="SUPFAM" id="SSF47323">
    <property type="entry name" value="Anticodon-binding domain of a subclass of class I aminoacyl-tRNA synthetases"/>
    <property type="match status" value="1"/>
</dbReference>
<dbReference type="InterPro" id="IPR002303">
    <property type="entry name" value="Valyl-tRNA_ligase"/>
</dbReference>
<dbReference type="InterPro" id="IPR014729">
    <property type="entry name" value="Rossmann-like_a/b/a_fold"/>
</dbReference>
<evidence type="ECO:0000256" key="12">
    <source>
        <dbReference type="ARBA" id="ARBA00040837"/>
    </source>
</evidence>
<dbReference type="GO" id="GO:0006438">
    <property type="term" value="P:valyl-tRNA aminoacylation"/>
    <property type="evidence" value="ECO:0007669"/>
    <property type="project" value="InterPro"/>
</dbReference>
<dbReference type="InterPro" id="IPR001412">
    <property type="entry name" value="aa-tRNA-synth_I_CS"/>
</dbReference>
<evidence type="ECO:0000256" key="4">
    <source>
        <dbReference type="ARBA" id="ARBA00013169"/>
    </source>
</evidence>